<proteinExistence type="predicted"/>
<dbReference type="EMBL" id="FNXT01001347">
    <property type="protein sequence ID" value="SZX78972.1"/>
    <property type="molecule type" value="Genomic_DNA"/>
</dbReference>
<name>A0A383WP44_TETOB</name>
<gene>
    <name evidence="2" type="ORF">BQ4739_LOCUS19270</name>
</gene>
<evidence type="ECO:0000256" key="1">
    <source>
        <dbReference type="SAM" id="MobiDB-lite"/>
    </source>
</evidence>
<feature type="region of interest" description="Disordered" evidence="1">
    <location>
        <begin position="83"/>
        <end position="112"/>
    </location>
</feature>
<evidence type="ECO:0000313" key="3">
    <source>
        <dbReference type="Proteomes" id="UP000256970"/>
    </source>
</evidence>
<dbReference type="AlphaFoldDB" id="A0A383WP44"/>
<reference evidence="2 3" key="1">
    <citation type="submission" date="2016-10" db="EMBL/GenBank/DDBJ databases">
        <authorList>
            <person name="Cai Z."/>
        </authorList>
    </citation>
    <scope>NUCLEOTIDE SEQUENCE [LARGE SCALE GENOMIC DNA]</scope>
</reference>
<protein>
    <submittedName>
        <fullName evidence="2">Uncharacterized protein</fullName>
    </submittedName>
</protein>
<evidence type="ECO:0000313" key="2">
    <source>
        <dbReference type="EMBL" id="SZX78972.1"/>
    </source>
</evidence>
<keyword evidence="3" id="KW-1185">Reference proteome</keyword>
<organism evidence="2 3">
    <name type="scientific">Tetradesmus obliquus</name>
    <name type="common">Green alga</name>
    <name type="synonym">Acutodesmus obliquus</name>
    <dbReference type="NCBI Taxonomy" id="3088"/>
    <lineage>
        <taxon>Eukaryota</taxon>
        <taxon>Viridiplantae</taxon>
        <taxon>Chlorophyta</taxon>
        <taxon>core chlorophytes</taxon>
        <taxon>Chlorophyceae</taxon>
        <taxon>CS clade</taxon>
        <taxon>Sphaeropleales</taxon>
        <taxon>Scenedesmaceae</taxon>
        <taxon>Tetradesmus</taxon>
    </lineage>
</organism>
<dbReference type="Proteomes" id="UP000256970">
    <property type="component" value="Unassembled WGS sequence"/>
</dbReference>
<sequence>MKGQVAVQSLQQGGDLWQQAGGRELITPAADSSEAASSSPFSIDVSDSVTELARDPYYSSGYASDWHIFATAQETALMAMLPQPSTQARSSSSVSSRGGGGSGGSADTAKPNGTCVTISGPWLAGTRYQITVTVHNPAAPASPPAAAAKPPGVWMVPLQYLPQHNSSGQEVGRAVRVRGDKLGQMCSIRPQVAALLPGMFSACGETAARGWVPAGESNAEVCLTALQEGLASAADAATLRSVFPFTAPPLAAGGPDSAPEAACAEGSLLSPAFGGECIDCSNAAPEGATCRCLPGFVSNLVGPAACGPAIGLNSNASDAAALAAQLCDAYASYYEKMMQGELADRLVHSMYLETFMQQAAYLMDWGFLQDANASLWQQYVVDERMPSSPSRRTGVGPKCSSCDRQGMFRDIYTKQQVAVVDDRFRAVQTFRLIGYLLSTAGFPCPALWDPADPLKKMYGRYDKMMCAN</sequence>
<accession>A0A383WP44</accession>